<evidence type="ECO:0000256" key="1">
    <source>
        <dbReference type="ARBA" id="ARBA00022801"/>
    </source>
</evidence>
<dbReference type="Proteomes" id="UP001175261">
    <property type="component" value="Unassembled WGS sequence"/>
</dbReference>
<sequence>MGLLQSLGLAGASKAVRRLLHRPSHSSATATAPITSEAQDAPLKADPASNLAGPTSSRLVESTHSLQNDIKPISEQEDSSMLSQKASTLAVRSQSADGPTERKEKDQHGIAGIAVESSNEENQHLKVDDLGEVLATVDLRDASEHTPILKNQQRIAQDTHQSDHPAIQAEKARHQKFTEEALDMARLALRTNETPVGCVLVHGDQVIAKGMNATNVTRNGTRHAEFMAVTALLSYPPRDGPRTTRLLSAAMKVSDSDSSSFSSAESERVVESNEDGSKGHLYPYGQKLHPDPIVDQSILRECDLYVTVEPCVMCASLLRQLGIRKVYFGAVNDKFGGTGGVFSIHANSDPSACSIRPRSISRQPPPLVGAAGTLGESFPIGGGDGGNVEKGYEIEGGWGRDEAVGLLRRFYVQENGRAPVPRKKEGRAARLAAMMDPDGPDAVCAALLCADGMLATEKVPTPASAIEGDIGLMYGDSKMMPSSKTVSGVDDEESDKENTLAHSQD</sequence>
<dbReference type="InterPro" id="IPR016193">
    <property type="entry name" value="Cytidine_deaminase-like"/>
</dbReference>
<comment type="caution">
    <text evidence="4">The sequence shown here is derived from an EMBL/GenBank/DDBJ whole genome shotgun (WGS) entry which is preliminary data.</text>
</comment>
<dbReference type="PANTHER" id="PTHR11079:SF149">
    <property type="entry name" value="TRNA-SPECIFIC ADENOSINE DEAMINASE 2"/>
    <property type="match status" value="1"/>
</dbReference>
<keyword evidence="1" id="KW-0378">Hydrolase</keyword>
<dbReference type="CDD" id="cd01285">
    <property type="entry name" value="nucleoside_deaminase"/>
    <property type="match status" value="1"/>
</dbReference>
<dbReference type="Gene3D" id="3.40.140.10">
    <property type="entry name" value="Cytidine Deaminase, domain 2"/>
    <property type="match status" value="1"/>
</dbReference>
<feature type="region of interest" description="Disordered" evidence="2">
    <location>
        <begin position="477"/>
        <end position="505"/>
    </location>
</feature>
<feature type="compositionally biased region" description="Polar residues" evidence="2">
    <location>
        <begin position="25"/>
        <end position="38"/>
    </location>
</feature>
<feature type="compositionally biased region" description="Basic and acidic residues" evidence="2">
    <location>
        <begin position="99"/>
        <end position="108"/>
    </location>
</feature>
<feature type="region of interest" description="Disordered" evidence="2">
    <location>
        <begin position="20"/>
        <end position="108"/>
    </location>
</feature>
<evidence type="ECO:0000313" key="4">
    <source>
        <dbReference type="EMBL" id="KAK0390599.1"/>
    </source>
</evidence>
<dbReference type="GO" id="GO:0002100">
    <property type="term" value="P:tRNA wobble adenosine to inosine editing"/>
    <property type="evidence" value="ECO:0007669"/>
    <property type="project" value="TreeGrafter"/>
</dbReference>
<accession>A0AA39GP85</accession>
<dbReference type="GO" id="GO:0005737">
    <property type="term" value="C:cytoplasm"/>
    <property type="evidence" value="ECO:0007669"/>
    <property type="project" value="TreeGrafter"/>
</dbReference>
<name>A0AA39GP85_SARSR</name>
<dbReference type="GO" id="GO:0052717">
    <property type="term" value="F:tRNA-specific adenosine-34 deaminase activity"/>
    <property type="evidence" value="ECO:0007669"/>
    <property type="project" value="TreeGrafter"/>
</dbReference>
<feature type="compositionally biased region" description="Polar residues" evidence="2">
    <location>
        <begin position="52"/>
        <end position="68"/>
    </location>
</feature>
<evidence type="ECO:0000313" key="5">
    <source>
        <dbReference type="Proteomes" id="UP001175261"/>
    </source>
</evidence>
<organism evidence="4 5">
    <name type="scientific">Sarocladium strictum</name>
    <name type="common">Black bundle disease fungus</name>
    <name type="synonym">Acremonium strictum</name>
    <dbReference type="NCBI Taxonomy" id="5046"/>
    <lineage>
        <taxon>Eukaryota</taxon>
        <taxon>Fungi</taxon>
        <taxon>Dikarya</taxon>
        <taxon>Ascomycota</taxon>
        <taxon>Pezizomycotina</taxon>
        <taxon>Sordariomycetes</taxon>
        <taxon>Hypocreomycetidae</taxon>
        <taxon>Hypocreales</taxon>
        <taxon>Sarocladiaceae</taxon>
        <taxon>Sarocladium</taxon>
    </lineage>
</organism>
<dbReference type="GO" id="GO:0005634">
    <property type="term" value="C:nucleus"/>
    <property type="evidence" value="ECO:0007669"/>
    <property type="project" value="TreeGrafter"/>
</dbReference>
<feature type="compositionally biased region" description="Polar residues" evidence="2">
    <location>
        <begin position="79"/>
        <end position="97"/>
    </location>
</feature>
<evidence type="ECO:0000259" key="3">
    <source>
        <dbReference type="PROSITE" id="PS51747"/>
    </source>
</evidence>
<dbReference type="Pfam" id="PF00383">
    <property type="entry name" value="dCMP_cyt_deam_1"/>
    <property type="match status" value="1"/>
</dbReference>
<reference evidence="4" key="1">
    <citation type="submission" date="2022-10" db="EMBL/GenBank/DDBJ databases">
        <title>Determination and structural analysis of whole genome sequence of Sarocladium strictum F4-1.</title>
        <authorList>
            <person name="Hu L."/>
            <person name="Jiang Y."/>
        </authorList>
    </citation>
    <scope>NUCLEOTIDE SEQUENCE</scope>
    <source>
        <strain evidence="4">F4-1</strain>
    </source>
</reference>
<feature type="compositionally biased region" description="Basic and acidic residues" evidence="2">
    <location>
        <begin position="265"/>
        <end position="278"/>
    </location>
</feature>
<dbReference type="PANTHER" id="PTHR11079">
    <property type="entry name" value="CYTOSINE DEAMINASE FAMILY MEMBER"/>
    <property type="match status" value="1"/>
</dbReference>
<dbReference type="EMBL" id="JAPDFR010000001">
    <property type="protein sequence ID" value="KAK0390599.1"/>
    <property type="molecule type" value="Genomic_DNA"/>
</dbReference>
<dbReference type="PROSITE" id="PS51747">
    <property type="entry name" value="CYT_DCMP_DEAMINASES_2"/>
    <property type="match status" value="1"/>
</dbReference>
<dbReference type="InterPro" id="IPR002125">
    <property type="entry name" value="CMP_dCMP_dom"/>
</dbReference>
<feature type="region of interest" description="Disordered" evidence="2">
    <location>
        <begin position="256"/>
        <end position="283"/>
    </location>
</feature>
<gene>
    <name evidence="4" type="ORF">NLU13_0103</name>
</gene>
<dbReference type="AlphaFoldDB" id="A0AA39GP85"/>
<feature type="compositionally biased region" description="Basic and acidic residues" evidence="2">
    <location>
        <begin position="496"/>
        <end position="505"/>
    </location>
</feature>
<dbReference type="SUPFAM" id="SSF53927">
    <property type="entry name" value="Cytidine deaminase-like"/>
    <property type="match status" value="1"/>
</dbReference>
<evidence type="ECO:0000256" key="2">
    <source>
        <dbReference type="SAM" id="MobiDB-lite"/>
    </source>
</evidence>
<protein>
    <recommendedName>
        <fullName evidence="3">CMP/dCMP-type deaminase domain-containing protein</fullName>
    </recommendedName>
</protein>
<feature type="domain" description="CMP/dCMP-type deaminase" evidence="3">
    <location>
        <begin position="172"/>
        <end position="342"/>
    </location>
</feature>
<keyword evidence="5" id="KW-1185">Reference proteome</keyword>
<proteinExistence type="predicted"/>